<dbReference type="PROSITE" id="PS01218">
    <property type="entry name" value="TATC"/>
    <property type="match status" value="1"/>
</dbReference>
<feature type="transmembrane region" description="Helical" evidence="6">
    <location>
        <begin position="209"/>
        <end position="225"/>
    </location>
</feature>
<evidence type="ECO:0000256" key="3">
    <source>
        <dbReference type="ARBA" id="ARBA00022692"/>
    </source>
</evidence>
<dbReference type="InterPro" id="IPR019820">
    <property type="entry name" value="Sec-indep_translocase_CS"/>
</dbReference>
<dbReference type="AlphaFoldDB" id="A0A2H4ZQG4"/>
<dbReference type="PRINTS" id="PR01840">
    <property type="entry name" value="TATCFAMILY"/>
</dbReference>
<sequence>MQDPNLKFSLITNTSPLAPLEEFPDEVEMTMIGHLEELRRRILRSLLVFFLATISCLDLVRPLVRILEKPAGDVRFLQLAPGEFLFVSLKVAGYAGLVLALPYILFEGLAFMLPGLTRRERKLIAPSIAASVILFLGGLIFAWSTLIPAALQFLISYGADIVEPIWSIERYLDFVLLLMLSTAVAFQLPILQLLLGILGIINFQMMIKAWRWVVLSAALAGAILTPSTDPITMLLLAGAIMILFFIGLALVALVNTLNISK</sequence>
<geneLocation type="plastid" evidence="7"/>
<feature type="transmembrane region" description="Helical" evidence="6">
    <location>
        <begin position="175"/>
        <end position="197"/>
    </location>
</feature>
<dbReference type="Pfam" id="PF00902">
    <property type="entry name" value="TatC"/>
    <property type="match status" value="1"/>
</dbReference>
<evidence type="ECO:0000313" key="7">
    <source>
        <dbReference type="EMBL" id="AUG32753.1"/>
    </source>
</evidence>
<evidence type="ECO:0000256" key="5">
    <source>
        <dbReference type="ARBA" id="ARBA00023136"/>
    </source>
</evidence>
<organism evidence="7">
    <name type="scientific">Paulinella longichromatophora</name>
    <dbReference type="NCBI Taxonomy" id="1708747"/>
    <lineage>
        <taxon>Eukaryota</taxon>
        <taxon>Sar</taxon>
        <taxon>Rhizaria</taxon>
        <taxon>Cercozoa</taxon>
        <taxon>Imbricatea</taxon>
        <taxon>Silicofilosea</taxon>
        <taxon>Euglyphida</taxon>
        <taxon>Paulinellidae</taxon>
        <taxon>Paulinella</taxon>
    </lineage>
</organism>
<keyword evidence="4 6" id="KW-1133">Transmembrane helix</keyword>
<accession>A0A2H4ZQG4</accession>
<evidence type="ECO:0000256" key="1">
    <source>
        <dbReference type="ARBA" id="ARBA00004141"/>
    </source>
</evidence>
<dbReference type="NCBIfam" id="TIGR00945">
    <property type="entry name" value="tatC"/>
    <property type="match status" value="1"/>
</dbReference>
<dbReference type="InterPro" id="IPR002033">
    <property type="entry name" value="TatC"/>
</dbReference>
<feature type="transmembrane region" description="Helical" evidence="6">
    <location>
        <begin position="84"/>
        <end position="106"/>
    </location>
</feature>
<reference evidence="7" key="1">
    <citation type="submission" date="2017-10" db="EMBL/GenBank/DDBJ databases">
        <title>Paulinella longichromatophora chromatophore genome.</title>
        <authorList>
            <person name="Lhee D."/>
            <person name="Yoon H.S."/>
        </authorList>
    </citation>
    <scope>NUCLEOTIDE SEQUENCE</scope>
</reference>
<dbReference type="HAMAP" id="MF_00902">
    <property type="entry name" value="TatC"/>
    <property type="match status" value="1"/>
</dbReference>
<evidence type="ECO:0000256" key="4">
    <source>
        <dbReference type="ARBA" id="ARBA00022989"/>
    </source>
</evidence>
<dbReference type="GO" id="GO:0033281">
    <property type="term" value="C:TAT protein transport complex"/>
    <property type="evidence" value="ECO:0007669"/>
    <property type="project" value="TreeGrafter"/>
</dbReference>
<comment type="subcellular location">
    <subcellularLocation>
        <location evidence="1">Membrane</location>
        <topology evidence="1">Multi-pass membrane protein</topology>
    </subcellularLocation>
</comment>
<dbReference type="PANTHER" id="PTHR30371">
    <property type="entry name" value="SEC-INDEPENDENT PROTEIN TRANSLOCASE PROTEIN TATC"/>
    <property type="match status" value="1"/>
</dbReference>
<name>A0A2H4ZQG4_9EUKA</name>
<evidence type="ECO:0000256" key="6">
    <source>
        <dbReference type="SAM" id="Phobius"/>
    </source>
</evidence>
<evidence type="ECO:0000256" key="2">
    <source>
        <dbReference type="ARBA" id="ARBA00008882"/>
    </source>
</evidence>
<keyword evidence="7" id="KW-0934">Plastid</keyword>
<keyword evidence="5 6" id="KW-0472">Membrane</keyword>
<comment type="similarity">
    <text evidence="2">Belongs to the TatC family.</text>
</comment>
<feature type="transmembrane region" description="Helical" evidence="6">
    <location>
        <begin position="127"/>
        <end position="155"/>
    </location>
</feature>
<proteinExistence type="inferred from homology"/>
<dbReference type="GO" id="GO:0009977">
    <property type="term" value="F:proton motive force dependent protein transmembrane transporter activity"/>
    <property type="evidence" value="ECO:0007669"/>
    <property type="project" value="TreeGrafter"/>
</dbReference>
<feature type="transmembrane region" description="Helical" evidence="6">
    <location>
        <begin position="46"/>
        <end position="64"/>
    </location>
</feature>
<protein>
    <submittedName>
        <fullName evidence="7">Sec-independent protein translocase TatC</fullName>
    </submittedName>
</protein>
<dbReference type="GO" id="GO:0065002">
    <property type="term" value="P:intracellular protein transmembrane transport"/>
    <property type="evidence" value="ECO:0007669"/>
    <property type="project" value="TreeGrafter"/>
</dbReference>
<dbReference type="EMBL" id="MG264610">
    <property type="protein sequence ID" value="AUG32753.1"/>
    <property type="molecule type" value="Genomic_DNA"/>
</dbReference>
<dbReference type="GO" id="GO:0043953">
    <property type="term" value="P:protein transport by the Tat complex"/>
    <property type="evidence" value="ECO:0007669"/>
    <property type="project" value="TreeGrafter"/>
</dbReference>
<keyword evidence="3 6" id="KW-0812">Transmembrane</keyword>
<gene>
    <name evidence="7" type="ORF">PLO_781</name>
</gene>
<feature type="transmembrane region" description="Helical" evidence="6">
    <location>
        <begin position="231"/>
        <end position="254"/>
    </location>
</feature>
<dbReference type="PANTHER" id="PTHR30371:SF0">
    <property type="entry name" value="SEC-INDEPENDENT PROTEIN TRANSLOCASE PROTEIN TATC, CHLOROPLASTIC-RELATED"/>
    <property type="match status" value="1"/>
</dbReference>